<protein>
    <submittedName>
        <fullName evidence="3">Uncharacterized protein</fullName>
    </submittedName>
</protein>
<dbReference type="GeneID" id="63751018"/>
<dbReference type="Pfam" id="PF11204">
    <property type="entry name" value="DUF2985"/>
    <property type="match status" value="1"/>
</dbReference>
<proteinExistence type="predicted"/>
<name>A0A1L9RIB3_ASPWE</name>
<dbReference type="VEuPathDB" id="FungiDB:ASPWEDRAFT_39747"/>
<accession>A0A1L9RIB3</accession>
<feature type="transmembrane region" description="Helical" evidence="2">
    <location>
        <begin position="60"/>
        <end position="81"/>
    </location>
</feature>
<organism evidence="3 4">
    <name type="scientific">Aspergillus wentii DTO 134E9</name>
    <dbReference type="NCBI Taxonomy" id="1073089"/>
    <lineage>
        <taxon>Eukaryota</taxon>
        <taxon>Fungi</taxon>
        <taxon>Dikarya</taxon>
        <taxon>Ascomycota</taxon>
        <taxon>Pezizomycotina</taxon>
        <taxon>Eurotiomycetes</taxon>
        <taxon>Eurotiomycetidae</taxon>
        <taxon>Eurotiales</taxon>
        <taxon>Aspergillaceae</taxon>
        <taxon>Aspergillus</taxon>
        <taxon>Aspergillus subgen. Cremei</taxon>
    </lineage>
</organism>
<feature type="transmembrane region" description="Helical" evidence="2">
    <location>
        <begin position="219"/>
        <end position="241"/>
    </location>
</feature>
<dbReference type="Proteomes" id="UP000184383">
    <property type="component" value="Unassembled WGS sequence"/>
</dbReference>
<evidence type="ECO:0000313" key="4">
    <source>
        <dbReference type="Proteomes" id="UP000184383"/>
    </source>
</evidence>
<keyword evidence="2" id="KW-1133">Transmembrane helix</keyword>
<dbReference type="AlphaFoldDB" id="A0A1L9RIB3"/>
<gene>
    <name evidence="3" type="ORF">ASPWEDRAFT_39747</name>
</gene>
<sequence>MIVHNSTLRATMNYDPVDGQDRPDPPDVEKQSLEDNQIESEKASWKEAIRNFLHWVFTPLGFLITIYALNIVAWGGMLFLLMCNAAPAMCHPDCNSLNSSRRVWIEIDSQILNALFCVTGFGLAPWRIRDVYFWCLWRLGRTEYRQRGLDRLAVIHKRWFQSPLDMQNLLKGDDASGCAMQSPTPHWKMDVVVWGNMWNTIFQICLALCMWTMNRFKRPSWTTGLFVCLACVVVGVAGLTMELEKRRVKKHTQLYSESK</sequence>
<dbReference type="PANTHER" id="PTHR35872:SF1">
    <property type="entry name" value="ALPHA-L-RHAMNOSIDASE C"/>
    <property type="match status" value="1"/>
</dbReference>
<keyword evidence="2" id="KW-0812">Transmembrane</keyword>
<dbReference type="EMBL" id="KV878212">
    <property type="protein sequence ID" value="OJJ34672.1"/>
    <property type="molecule type" value="Genomic_DNA"/>
</dbReference>
<reference evidence="4" key="1">
    <citation type="journal article" date="2017" name="Genome Biol.">
        <title>Comparative genomics reveals high biological diversity and specific adaptations in the industrially and medically important fungal genus Aspergillus.</title>
        <authorList>
            <person name="de Vries R.P."/>
            <person name="Riley R."/>
            <person name="Wiebenga A."/>
            <person name="Aguilar-Osorio G."/>
            <person name="Amillis S."/>
            <person name="Uchima C.A."/>
            <person name="Anderluh G."/>
            <person name="Asadollahi M."/>
            <person name="Askin M."/>
            <person name="Barry K."/>
            <person name="Battaglia E."/>
            <person name="Bayram O."/>
            <person name="Benocci T."/>
            <person name="Braus-Stromeyer S.A."/>
            <person name="Caldana C."/>
            <person name="Canovas D."/>
            <person name="Cerqueira G.C."/>
            <person name="Chen F."/>
            <person name="Chen W."/>
            <person name="Choi C."/>
            <person name="Clum A."/>
            <person name="Dos Santos R.A."/>
            <person name="Damasio A.R."/>
            <person name="Diallinas G."/>
            <person name="Emri T."/>
            <person name="Fekete E."/>
            <person name="Flipphi M."/>
            <person name="Freyberg S."/>
            <person name="Gallo A."/>
            <person name="Gournas C."/>
            <person name="Habgood R."/>
            <person name="Hainaut M."/>
            <person name="Harispe M.L."/>
            <person name="Henrissat B."/>
            <person name="Hilden K.S."/>
            <person name="Hope R."/>
            <person name="Hossain A."/>
            <person name="Karabika E."/>
            <person name="Karaffa L."/>
            <person name="Karanyi Z."/>
            <person name="Krasevec N."/>
            <person name="Kuo A."/>
            <person name="Kusch H."/>
            <person name="LaButti K."/>
            <person name="Lagendijk E.L."/>
            <person name="Lapidus A."/>
            <person name="Levasseur A."/>
            <person name="Lindquist E."/>
            <person name="Lipzen A."/>
            <person name="Logrieco A.F."/>
            <person name="MacCabe A."/>
            <person name="Maekelae M.R."/>
            <person name="Malavazi I."/>
            <person name="Melin P."/>
            <person name="Meyer V."/>
            <person name="Mielnichuk N."/>
            <person name="Miskei M."/>
            <person name="Molnar A.P."/>
            <person name="Mule G."/>
            <person name="Ngan C.Y."/>
            <person name="Orejas M."/>
            <person name="Orosz E."/>
            <person name="Ouedraogo J.P."/>
            <person name="Overkamp K.M."/>
            <person name="Park H.-S."/>
            <person name="Perrone G."/>
            <person name="Piumi F."/>
            <person name="Punt P.J."/>
            <person name="Ram A.F."/>
            <person name="Ramon A."/>
            <person name="Rauscher S."/>
            <person name="Record E."/>
            <person name="Riano-Pachon D.M."/>
            <person name="Robert V."/>
            <person name="Roehrig J."/>
            <person name="Ruller R."/>
            <person name="Salamov A."/>
            <person name="Salih N.S."/>
            <person name="Samson R.A."/>
            <person name="Sandor E."/>
            <person name="Sanguinetti M."/>
            <person name="Schuetze T."/>
            <person name="Sepcic K."/>
            <person name="Shelest E."/>
            <person name="Sherlock G."/>
            <person name="Sophianopoulou V."/>
            <person name="Squina F.M."/>
            <person name="Sun H."/>
            <person name="Susca A."/>
            <person name="Todd R.B."/>
            <person name="Tsang A."/>
            <person name="Unkles S.E."/>
            <person name="van de Wiele N."/>
            <person name="van Rossen-Uffink D."/>
            <person name="Oliveira J.V."/>
            <person name="Vesth T.C."/>
            <person name="Visser J."/>
            <person name="Yu J.-H."/>
            <person name="Zhou M."/>
            <person name="Andersen M.R."/>
            <person name="Archer D.B."/>
            <person name="Baker S.E."/>
            <person name="Benoit I."/>
            <person name="Brakhage A.A."/>
            <person name="Braus G.H."/>
            <person name="Fischer R."/>
            <person name="Frisvad J.C."/>
            <person name="Goldman G.H."/>
            <person name="Houbraken J."/>
            <person name="Oakley B."/>
            <person name="Pocsi I."/>
            <person name="Scazzocchio C."/>
            <person name="Seiboth B."/>
            <person name="vanKuyk P.A."/>
            <person name="Wortman J."/>
            <person name="Dyer P.S."/>
            <person name="Grigoriev I.V."/>
        </authorList>
    </citation>
    <scope>NUCLEOTIDE SEQUENCE [LARGE SCALE GENOMIC DNA]</scope>
    <source>
        <strain evidence="4">DTO 134E9</strain>
    </source>
</reference>
<dbReference type="STRING" id="1073089.A0A1L9RIB3"/>
<evidence type="ECO:0000313" key="3">
    <source>
        <dbReference type="EMBL" id="OJJ34672.1"/>
    </source>
</evidence>
<keyword evidence="2" id="KW-0472">Membrane</keyword>
<dbReference type="RefSeq" id="XP_040688348.1">
    <property type="nucleotide sequence ID" value="XM_040835170.1"/>
</dbReference>
<keyword evidence="4" id="KW-1185">Reference proteome</keyword>
<dbReference type="PANTHER" id="PTHR35872">
    <property type="entry name" value="INTEGRAL MEMBRANE PROTEIN (AFU_ORTHOLOGUE AFUA_5G07110)"/>
    <property type="match status" value="1"/>
</dbReference>
<dbReference type="InterPro" id="IPR021369">
    <property type="entry name" value="DUF2985"/>
</dbReference>
<feature type="region of interest" description="Disordered" evidence="1">
    <location>
        <begin position="12"/>
        <end position="36"/>
    </location>
</feature>
<dbReference type="OrthoDB" id="6407410at2759"/>
<evidence type="ECO:0000256" key="1">
    <source>
        <dbReference type="SAM" id="MobiDB-lite"/>
    </source>
</evidence>
<feature type="compositionally biased region" description="Basic and acidic residues" evidence="1">
    <location>
        <begin position="19"/>
        <end position="36"/>
    </location>
</feature>
<evidence type="ECO:0000256" key="2">
    <source>
        <dbReference type="SAM" id="Phobius"/>
    </source>
</evidence>